<dbReference type="OrthoDB" id="2163411at2759"/>
<proteinExistence type="predicted"/>
<evidence type="ECO:0000313" key="2">
    <source>
        <dbReference type="Proteomes" id="UP000673691"/>
    </source>
</evidence>
<dbReference type="Proteomes" id="UP000673691">
    <property type="component" value="Unassembled WGS sequence"/>
</dbReference>
<protein>
    <submittedName>
        <fullName evidence="1">Uncharacterized protein</fullName>
    </submittedName>
</protein>
<sequence>RASVHARGARASFPCALSAARRAARCRALGTICDAPGPRGARTAGPWSTPQRRAAACFSLRASEACQGWSSLALLEENATQRFSYNPDPASFDSAIRSIVGSVRDVEEFRRFWSCPAYDGSSQRYRLSFLCAEIVLAANNTRSCNSPPSSPL</sequence>
<keyword evidence="2" id="KW-1185">Reference proteome</keyword>
<name>A0A8H8DL96_9FUNG</name>
<feature type="non-terminal residue" evidence="1">
    <location>
        <position position="152"/>
    </location>
</feature>
<comment type="caution">
    <text evidence="1">The sequence shown here is derived from an EMBL/GenBank/DDBJ whole genome shotgun (WGS) entry which is preliminary data.</text>
</comment>
<organism evidence="1 2">
    <name type="scientific">Olpidium bornovanus</name>
    <dbReference type="NCBI Taxonomy" id="278681"/>
    <lineage>
        <taxon>Eukaryota</taxon>
        <taxon>Fungi</taxon>
        <taxon>Fungi incertae sedis</taxon>
        <taxon>Olpidiomycota</taxon>
        <taxon>Olpidiomycotina</taxon>
        <taxon>Olpidiomycetes</taxon>
        <taxon>Olpidiales</taxon>
        <taxon>Olpidiaceae</taxon>
        <taxon>Olpidium</taxon>
    </lineage>
</organism>
<dbReference type="AlphaFoldDB" id="A0A8H8DL96"/>
<accession>A0A8H8DL96</accession>
<evidence type="ECO:0000313" key="1">
    <source>
        <dbReference type="EMBL" id="KAG5462516.1"/>
    </source>
</evidence>
<gene>
    <name evidence="1" type="ORF">BJ554DRAFT_4812</name>
</gene>
<dbReference type="EMBL" id="JAEFCI010002026">
    <property type="protein sequence ID" value="KAG5462516.1"/>
    <property type="molecule type" value="Genomic_DNA"/>
</dbReference>
<reference evidence="1 2" key="1">
    <citation type="journal article" name="Sci. Rep.">
        <title>Genome-scale phylogenetic analyses confirm Olpidium as the closest living zoosporic fungus to the non-flagellated, terrestrial fungi.</title>
        <authorList>
            <person name="Chang Y."/>
            <person name="Rochon D."/>
            <person name="Sekimoto S."/>
            <person name="Wang Y."/>
            <person name="Chovatia M."/>
            <person name="Sandor L."/>
            <person name="Salamov A."/>
            <person name="Grigoriev I.V."/>
            <person name="Stajich J.E."/>
            <person name="Spatafora J.W."/>
        </authorList>
    </citation>
    <scope>NUCLEOTIDE SEQUENCE [LARGE SCALE GENOMIC DNA]</scope>
    <source>
        <strain evidence="1">S191</strain>
    </source>
</reference>
<feature type="non-terminal residue" evidence="1">
    <location>
        <position position="1"/>
    </location>
</feature>